<keyword evidence="3" id="KW-1185">Reference proteome</keyword>
<accession>A0AAW1YPC0</accession>
<sequence>MKGGTSGLKDNTICSEEGGSTSLLGLNIKPSGTGPKVLKKTYVFSEGFKSASRGFNRNLPRKHSEGDLANSKGVLGKSWPSTTVQNFLKKFGQGQSSKIIFRFLNPVDFEGRKTQTENFGVSTSIEKKSVLKVEDDFSDVNFEGNSVCSEEETDFSVDEVPSNEGGKADDPLQDEGFSLGDLMFNLAASSSHEMITTGEENLENLSYLKESELQAGALISQVAVDG</sequence>
<comment type="caution">
    <text evidence="2">The sequence shown here is derived from an EMBL/GenBank/DDBJ whole genome shotgun (WGS) entry which is preliminary data.</text>
</comment>
<reference evidence="2 3" key="1">
    <citation type="journal article" date="2023" name="G3 (Bethesda)">
        <title>A chromosome-length genome assembly and annotation of blackberry (Rubus argutus, cv. 'Hillquist').</title>
        <authorList>
            <person name="Bruna T."/>
            <person name="Aryal R."/>
            <person name="Dudchenko O."/>
            <person name="Sargent D.J."/>
            <person name="Mead D."/>
            <person name="Buti M."/>
            <person name="Cavallini A."/>
            <person name="Hytonen T."/>
            <person name="Andres J."/>
            <person name="Pham M."/>
            <person name="Weisz D."/>
            <person name="Mascagni F."/>
            <person name="Usai G."/>
            <person name="Natali L."/>
            <person name="Bassil N."/>
            <person name="Fernandez G.E."/>
            <person name="Lomsadze A."/>
            <person name="Armour M."/>
            <person name="Olukolu B."/>
            <person name="Poorten T."/>
            <person name="Britton C."/>
            <person name="Davik J."/>
            <person name="Ashrafi H."/>
            <person name="Aiden E.L."/>
            <person name="Borodovsky M."/>
            <person name="Worthington M."/>
        </authorList>
    </citation>
    <scope>NUCLEOTIDE SEQUENCE [LARGE SCALE GENOMIC DNA]</scope>
    <source>
        <strain evidence="2">PI 553951</strain>
    </source>
</reference>
<gene>
    <name evidence="2" type="ORF">M0R45_006038</name>
</gene>
<evidence type="ECO:0000313" key="2">
    <source>
        <dbReference type="EMBL" id="KAK9950553.1"/>
    </source>
</evidence>
<name>A0AAW1YPC0_RUBAR</name>
<protein>
    <submittedName>
        <fullName evidence="2">Uncharacterized protein</fullName>
    </submittedName>
</protein>
<evidence type="ECO:0000256" key="1">
    <source>
        <dbReference type="SAM" id="MobiDB-lite"/>
    </source>
</evidence>
<dbReference type="EMBL" id="JBEDUW010000001">
    <property type="protein sequence ID" value="KAK9950553.1"/>
    <property type="molecule type" value="Genomic_DNA"/>
</dbReference>
<dbReference type="AlphaFoldDB" id="A0AAW1YPC0"/>
<dbReference type="Proteomes" id="UP001457282">
    <property type="component" value="Unassembled WGS sequence"/>
</dbReference>
<organism evidence="2 3">
    <name type="scientific">Rubus argutus</name>
    <name type="common">Southern blackberry</name>
    <dbReference type="NCBI Taxonomy" id="59490"/>
    <lineage>
        <taxon>Eukaryota</taxon>
        <taxon>Viridiplantae</taxon>
        <taxon>Streptophyta</taxon>
        <taxon>Embryophyta</taxon>
        <taxon>Tracheophyta</taxon>
        <taxon>Spermatophyta</taxon>
        <taxon>Magnoliopsida</taxon>
        <taxon>eudicotyledons</taxon>
        <taxon>Gunneridae</taxon>
        <taxon>Pentapetalae</taxon>
        <taxon>rosids</taxon>
        <taxon>fabids</taxon>
        <taxon>Rosales</taxon>
        <taxon>Rosaceae</taxon>
        <taxon>Rosoideae</taxon>
        <taxon>Rosoideae incertae sedis</taxon>
        <taxon>Rubus</taxon>
    </lineage>
</organism>
<feature type="region of interest" description="Disordered" evidence="1">
    <location>
        <begin position="150"/>
        <end position="172"/>
    </location>
</feature>
<evidence type="ECO:0000313" key="3">
    <source>
        <dbReference type="Proteomes" id="UP001457282"/>
    </source>
</evidence>
<proteinExistence type="predicted"/>